<keyword evidence="6" id="KW-0175">Coiled coil</keyword>
<evidence type="ECO:0000259" key="11">
    <source>
        <dbReference type="Pfam" id="PF23598"/>
    </source>
</evidence>
<dbReference type="SUPFAM" id="SSF52058">
    <property type="entry name" value="L domain-like"/>
    <property type="match status" value="2"/>
</dbReference>
<evidence type="ECO:0008006" key="14">
    <source>
        <dbReference type="Google" id="ProtNLM"/>
    </source>
</evidence>
<proteinExistence type="inferred from homology"/>
<dbReference type="Gene3D" id="3.40.50.300">
    <property type="entry name" value="P-loop containing nucleotide triphosphate hydrolases"/>
    <property type="match status" value="2"/>
</dbReference>
<feature type="domain" description="Disease resistance R13L4/SHOC-2-like LRR" evidence="11">
    <location>
        <begin position="1425"/>
        <end position="1530"/>
    </location>
</feature>
<keyword evidence="13" id="KW-1185">Reference proteome</keyword>
<evidence type="ECO:0000256" key="7">
    <source>
        <dbReference type="SAM" id="MobiDB-lite"/>
    </source>
</evidence>
<evidence type="ECO:0000259" key="10">
    <source>
        <dbReference type="Pfam" id="PF23559"/>
    </source>
</evidence>
<dbReference type="Gene3D" id="1.10.10.10">
    <property type="entry name" value="Winged helix-like DNA-binding domain superfamily/Winged helix DNA-binding domain"/>
    <property type="match status" value="2"/>
</dbReference>
<evidence type="ECO:0000256" key="2">
    <source>
        <dbReference type="ARBA" id="ARBA00022614"/>
    </source>
</evidence>
<dbReference type="GO" id="GO:0009626">
    <property type="term" value="P:plant-type hypersensitive response"/>
    <property type="evidence" value="ECO:0007669"/>
    <property type="project" value="UniProtKB-ARBA"/>
</dbReference>
<feature type="domain" description="Disease resistance R13L4/SHOC-2-like LRR" evidence="11">
    <location>
        <begin position="1607"/>
        <end position="1758"/>
    </location>
</feature>
<feature type="domain" description="Disease resistance protein winged helix" evidence="10">
    <location>
        <begin position="1309"/>
        <end position="1379"/>
    </location>
</feature>
<reference evidence="12" key="2">
    <citation type="submission" date="2018-05" db="EMBL/GenBank/DDBJ databases">
        <title>OgluRS3 (Oryza glumaepatula Reference Sequence Version 3).</title>
        <authorList>
            <person name="Zhang J."/>
            <person name="Kudrna D."/>
            <person name="Lee S."/>
            <person name="Talag J."/>
            <person name="Welchert J."/>
            <person name="Wing R.A."/>
        </authorList>
    </citation>
    <scope>NUCLEOTIDE SEQUENCE [LARGE SCALE GENOMIC DNA]</scope>
</reference>
<feature type="domain" description="Disease resistance protein winged helix" evidence="10">
    <location>
        <begin position="339"/>
        <end position="410"/>
    </location>
</feature>
<feature type="domain" description="NB-ARC" evidence="8">
    <location>
        <begin position="84"/>
        <end position="248"/>
    </location>
</feature>
<feature type="domain" description="NB-ARC" evidence="8">
    <location>
        <begin position="1043"/>
        <end position="1223"/>
    </location>
</feature>
<comment type="similarity">
    <text evidence="1">Belongs to the disease resistance NB-LRR family.</text>
</comment>
<protein>
    <recommendedName>
        <fullName evidence="14">NB-ARC domain-containing protein</fullName>
    </recommendedName>
</protein>
<evidence type="ECO:0000313" key="12">
    <source>
        <dbReference type="EnsemblPlants" id="OGLUM06G12060.2"/>
    </source>
</evidence>
<dbReference type="Gene3D" id="3.80.10.10">
    <property type="entry name" value="Ribonuclease Inhibitor"/>
    <property type="match status" value="3"/>
</dbReference>
<dbReference type="PANTHER" id="PTHR23155">
    <property type="entry name" value="DISEASE RESISTANCE PROTEIN RP"/>
    <property type="match status" value="1"/>
</dbReference>
<dbReference type="GO" id="GO:0002758">
    <property type="term" value="P:innate immune response-activating signaling pathway"/>
    <property type="evidence" value="ECO:0007669"/>
    <property type="project" value="UniProtKB-ARBA"/>
</dbReference>
<dbReference type="InterPro" id="IPR027417">
    <property type="entry name" value="P-loop_NTPase"/>
</dbReference>
<dbReference type="GO" id="GO:0042742">
    <property type="term" value="P:defense response to bacterium"/>
    <property type="evidence" value="ECO:0007669"/>
    <property type="project" value="UniProtKB-ARBA"/>
</dbReference>
<evidence type="ECO:0000259" key="9">
    <source>
        <dbReference type="Pfam" id="PF18052"/>
    </source>
</evidence>
<keyword evidence="4" id="KW-0547">Nucleotide-binding</keyword>
<feature type="region of interest" description="Disordered" evidence="7">
    <location>
        <begin position="1754"/>
        <end position="1799"/>
    </location>
</feature>
<evidence type="ECO:0000256" key="4">
    <source>
        <dbReference type="ARBA" id="ARBA00022741"/>
    </source>
</evidence>
<evidence type="ECO:0000313" key="13">
    <source>
        <dbReference type="Proteomes" id="UP000026961"/>
    </source>
</evidence>
<dbReference type="Pfam" id="PF00931">
    <property type="entry name" value="NB-ARC"/>
    <property type="match status" value="2"/>
</dbReference>
<feature type="domain" description="Disease resistance R13L4/SHOC-2-like LRR" evidence="11">
    <location>
        <begin position="615"/>
        <end position="859"/>
    </location>
</feature>
<organism evidence="12">
    <name type="scientific">Oryza glumipatula</name>
    <dbReference type="NCBI Taxonomy" id="40148"/>
    <lineage>
        <taxon>Eukaryota</taxon>
        <taxon>Viridiplantae</taxon>
        <taxon>Streptophyta</taxon>
        <taxon>Embryophyta</taxon>
        <taxon>Tracheophyta</taxon>
        <taxon>Spermatophyta</taxon>
        <taxon>Magnoliopsida</taxon>
        <taxon>Liliopsida</taxon>
        <taxon>Poales</taxon>
        <taxon>Poaceae</taxon>
        <taxon>BOP clade</taxon>
        <taxon>Oryzoideae</taxon>
        <taxon>Oryzeae</taxon>
        <taxon>Oryzinae</taxon>
        <taxon>Oryza</taxon>
    </lineage>
</organism>
<evidence type="ECO:0000256" key="5">
    <source>
        <dbReference type="ARBA" id="ARBA00022821"/>
    </source>
</evidence>
<evidence type="ECO:0000259" key="8">
    <source>
        <dbReference type="Pfam" id="PF00931"/>
    </source>
</evidence>
<dbReference type="Proteomes" id="UP000026961">
    <property type="component" value="Chromosome 6"/>
</dbReference>
<keyword evidence="3" id="KW-0677">Repeat</keyword>
<dbReference type="InterPro" id="IPR036388">
    <property type="entry name" value="WH-like_DNA-bd_sf"/>
</dbReference>
<dbReference type="InterPro" id="IPR002182">
    <property type="entry name" value="NB-ARC"/>
</dbReference>
<dbReference type="SUPFAM" id="SSF52540">
    <property type="entry name" value="P-loop containing nucleoside triphosphate hydrolases"/>
    <property type="match status" value="2"/>
</dbReference>
<dbReference type="InterPro" id="IPR058922">
    <property type="entry name" value="WHD_DRP"/>
</dbReference>
<dbReference type="GO" id="GO:0043531">
    <property type="term" value="F:ADP binding"/>
    <property type="evidence" value="ECO:0007669"/>
    <property type="project" value="InterPro"/>
</dbReference>
<dbReference type="FunFam" id="1.10.10.10:FF:000322">
    <property type="entry name" value="Probable disease resistance protein At1g63360"/>
    <property type="match status" value="2"/>
</dbReference>
<dbReference type="InterPro" id="IPR044974">
    <property type="entry name" value="Disease_R_plants"/>
</dbReference>
<evidence type="ECO:0000256" key="1">
    <source>
        <dbReference type="ARBA" id="ARBA00008894"/>
    </source>
</evidence>
<accession>A0A0E0A891</accession>
<feature type="domain" description="Disease resistance R13L4/SHOC-2-like LRR" evidence="11">
    <location>
        <begin position="454"/>
        <end position="560"/>
    </location>
</feature>
<dbReference type="Pfam" id="PF23598">
    <property type="entry name" value="LRR_14"/>
    <property type="match status" value="4"/>
</dbReference>
<evidence type="ECO:0000256" key="3">
    <source>
        <dbReference type="ARBA" id="ARBA00022737"/>
    </source>
</evidence>
<keyword evidence="2" id="KW-0433">Leucine-rich repeat</keyword>
<sequence>MKLGERHRIAVQIRNLKSRIDEVSNRNTRYSLIKPISSITTEDERDSYLEDARNRSGSNTDESELVGFAKTKDELLKLIDVNTNDGPAKVICVVGMGGLGKTTIARKAYENKEHMKNFSCCAWITVSQSFDRKEILKQMIRQLLGADSLDKLLKEFSEKLLVQVQHLADHSVEGLKEKRYLVVLDDLWTIDAWNWIHDIAFPKINNRGSRIIITTRDAGLAGRCTSESLIYHLEPLHIDDAIHLLLAKTNIRLEDMKNDEDLGSIVTKLVKRCGYLPLAILTIGGILATKKIMGWGKFYRELPSELESNPSLEAMRRMVTLSYNHLPSHLKPCFLYLSIFPEDFEIQRGRLVDRWIAEGFVRATDGVNIEDVGNSHFNELINRSLIQPSKVSTDGVVKRCRIHDIMRDIIVSISREENFVLLTREKITVVAEESIRHLAFHGSKCSKIFLEWNHLRSVTLFGDRPVGRTPALCSPQFRMLRVLDLEDAKFKFTQNDIRNIGLLRHMKYLNFARASTIYTLPRSIGKLQCLQILNMREANISALTTEVTKLQNLRSLRCSRRSGSGYFSIIDNPKECLMITMCLPMVFSTSINFSDRVKLIPEICMSCSTRWYDTKGVRVPRGIDNLKELQILEVVDINRTSRKAIEELGELIQLRKLSVTTKGATNKKYQIFCAAIEKLSSLQSLRVDAEGFSDTGTLEWLNSIACPPPFLKTLKLNGSLADTPNWFGNLKQLVKMCLSRCGLKDGKTMEILGALPNLMVLRLYRNAYADEKMTFRRGTFPNLRCLDIYLLKQLREIRFEEGTSPTMESIEIYGCRLESGIIGIKHLPRLKIISLEYDGKVAKLDVLQEEVNTHPNHTELQMAEDRSHHDLGDCSVQKLPTSLSPCAVVSLLVLSLKGESNESMAETVLSMARSLVGSAISKAASAAANETSLLLGVEKDIWYIKDELKAMQAFLRAAEVMKKKDELLKMVKLRERHRIAIRIHNLKSRVEEVSSRNTRYSLVKPISSSTEDDMDSYAEDIRNLSARNVDEAELVGFSDSKKRLLEMIDTNANDGPAKVICVVGMGGLGKTALSRKIFESEEDIRKNFPCNAWITVSQSFHRIELLKDMIRQLLGPISLNLLLKELQGKVVVQVHHLSEYLLEELKEKRYFVVLDDLWFLHDWNWINDIAFPKNNKMGSRIVITTRSVDLAEKCATASLVYHLDFLQMNDAITLLLRKTNKKHEDMESNKNMQNMVERIVNKCGRLPLAILTIGAVLATKHVSEWEKFYEQLPSELEINPSLEALRRMVTLGYNHLPSHLKPCFLYLSIFPEDFEIKRNRLVGRWIAEGFVRPQVGMTTKDVGESYFNELISRSMIQRSRVGIAGKIQSCRVHDIIRDITVSISRQENFVLLPMGDGSDLVQENTRHIAFHGSMSCKTGLDWSIIRSLAIFGDRPKSLAHAVCPDQLRMLRVLDLEDVTFLITQKDFDRIALLCHLKYLSIGYSSCIYSLPRSIGKLQGLQTLNMLSTYIAALPSEISKLQCLRTLRCTRVSNNNNFSINHPVKCITNTICLPKVFTPLVSRDDRAEKIAELHMATKSCWSESYGVKSNQRAGAVKQAEEIRCDDKRLNKGKMLDGSLEEMPNWIEQLTHLRKFYLWRSKLKEGKTMLILGALPNLMLLHLYQNAYLGEKLVFKTGAFPNLRTLRIYELDQLREIRFEDGSSPLLEKIDIFTARLESGIFGIIHLPRLKEISLGYRSKVARLAQLEGEVRTHPNRPVLRMVEDRSDNDLADDAEGSPVEVEATDPLPEQEGESSQRRDKHSSSWFYQVMISSSIGISGRPCFCGCAHLAVPRRGADLRRLPLSSIASHALDSSLSGMNCFNLTFSRDMLLVPA</sequence>
<dbReference type="EnsemblPlants" id="OGLUM06G12060.2">
    <property type="protein sequence ID" value="OGLUM06G12060.2"/>
    <property type="gene ID" value="OGLUM06G12060"/>
</dbReference>
<dbReference type="Gene3D" id="1.20.5.4130">
    <property type="match status" value="1"/>
</dbReference>
<reference evidence="12" key="1">
    <citation type="submission" date="2015-04" db="UniProtKB">
        <authorList>
            <consortium name="EnsemblPlants"/>
        </authorList>
    </citation>
    <scope>IDENTIFICATION</scope>
</reference>
<dbReference type="CDD" id="cd14798">
    <property type="entry name" value="RX-CC_like"/>
    <property type="match status" value="1"/>
</dbReference>
<dbReference type="PANTHER" id="PTHR23155:SF963">
    <property type="entry name" value="OS06G0287000 PROTEIN"/>
    <property type="match status" value="1"/>
</dbReference>
<keyword evidence="5" id="KW-0611">Plant defense</keyword>
<evidence type="ECO:0000256" key="6">
    <source>
        <dbReference type="ARBA" id="ARBA00023054"/>
    </source>
</evidence>
<dbReference type="PRINTS" id="PR00364">
    <property type="entry name" value="DISEASERSIST"/>
</dbReference>
<dbReference type="Gene3D" id="1.10.8.430">
    <property type="entry name" value="Helical domain of apoptotic protease-activating factors"/>
    <property type="match status" value="2"/>
</dbReference>
<dbReference type="Pfam" id="PF23559">
    <property type="entry name" value="WHD_DRP"/>
    <property type="match status" value="2"/>
</dbReference>
<name>A0A0E0A891_9ORYZ</name>
<feature type="domain" description="Disease resistance N-terminal" evidence="9">
    <location>
        <begin position="916"/>
        <end position="969"/>
    </location>
</feature>
<dbReference type="InterPro" id="IPR038005">
    <property type="entry name" value="RX-like_CC"/>
</dbReference>
<dbReference type="InterPro" id="IPR032675">
    <property type="entry name" value="LRR_dom_sf"/>
</dbReference>
<dbReference type="InterPro" id="IPR055414">
    <property type="entry name" value="LRR_R13L4/SHOC2-like"/>
</dbReference>
<dbReference type="Gramene" id="OGLUM06G12060.2">
    <property type="protein sequence ID" value="OGLUM06G12060.2"/>
    <property type="gene ID" value="OGLUM06G12060"/>
</dbReference>
<dbReference type="Pfam" id="PF18052">
    <property type="entry name" value="Rx_N"/>
    <property type="match status" value="1"/>
</dbReference>
<dbReference type="InterPro" id="IPR041118">
    <property type="entry name" value="Rx_N"/>
</dbReference>
<dbReference type="InterPro" id="IPR042197">
    <property type="entry name" value="Apaf_helical"/>
</dbReference>